<dbReference type="Pfam" id="PF01527">
    <property type="entry name" value="HTH_Tnp_1"/>
    <property type="match status" value="1"/>
</dbReference>
<proteinExistence type="predicted"/>
<dbReference type="AlphaFoldDB" id="W0SGZ1"/>
<dbReference type="HOGENOM" id="CLU_113764_6_1_4"/>
<dbReference type="STRING" id="1223802.SUTH_02235"/>
<reference evidence="1 2" key="1">
    <citation type="journal article" date="2014" name="Syst. Appl. Microbiol.">
        <title>Complete genomes of freshwater sulfur oxidizers Sulfuricella denitrificans skB26 and Sulfuritalea hydrogenivorans sk43H: genetic insights into the sulfur oxidation pathway of betaproteobacteria.</title>
        <authorList>
            <person name="Watanabe T."/>
            <person name="Kojima H."/>
            <person name="Fukui M."/>
        </authorList>
    </citation>
    <scope>NUCLEOTIDE SEQUENCE [LARGE SCALE GENOMIC DNA]</scope>
    <source>
        <strain evidence="1">DSM22779</strain>
    </source>
</reference>
<dbReference type="SUPFAM" id="SSF48295">
    <property type="entry name" value="TrpR-like"/>
    <property type="match status" value="1"/>
</dbReference>
<dbReference type="RefSeq" id="WP_041099282.1">
    <property type="nucleotide sequence ID" value="NZ_AP012547.1"/>
</dbReference>
<dbReference type="GO" id="GO:0043565">
    <property type="term" value="F:sequence-specific DNA binding"/>
    <property type="evidence" value="ECO:0007669"/>
    <property type="project" value="InterPro"/>
</dbReference>
<dbReference type="KEGG" id="shd:SUTH_02235"/>
<dbReference type="InterPro" id="IPR010921">
    <property type="entry name" value="Trp_repressor/repl_initiator"/>
</dbReference>
<organism evidence="1 2">
    <name type="scientific">Sulfuritalea hydrogenivorans sk43H</name>
    <dbReference type="NCBI Taxonomy" id="1223802"/>
    <lineage>
        <taxon>Bacteria</taxon>
        <taxon>Pseudomonadati</taxon>
        <taxon>Pseudomonadota</taxon>
        <taxon>Betaproteobacteria</taxon>
        <taxon>Nitrosomonadales</taxon>
        <taxon>Sterolibacteriaceae</taxon>
        <taxon>Sulfuritalea</taxon>
    </lineage>
</organism>
<name>W0SGZ1_9PROT</name>
<accession>W0SGZ1</accession>
<dbReference type="InterPro" id="IPR002514">
    <property type="entry name" value="Transposase_8"/>
</dbReference>
<dbReference type="GO" id="GO:0004803">
    <property type="term" value="F:transposase activity"/>
    <property type="evidence" value="ECO:0007669"/>
    <property type="project" value="InterPro"/>
</dbReference>
<dbReference type="GO" id="GO:0006313">
    <property type="term" value="P:DNA transposition"/>
    <property type="evidence" value="ECO:0007669"/>
    <property type="project" value="InterPro"/>
</dbReference>
<dbReference type="Proteomes" id="UP000031637">
    <property type="component" value="Chromosome"/>
</dbReference>
<dbReference type="NCBIfam" id="NF047595">
    <property type="entry name" value="IS66_ISRel24_TnpA"/>
    <property type="match status" value="1"/>
</dbReference>
<evidence type="ECO:0000313" key="2">
    <source>
        <dbReference type="Proteomes" id="UP000031637"/>
    </source>
</evidence>
<protein>
    <submittedName>
        <fullName evidence="1">Transposase IS3/IS911 family protein</fullName>
    </submittedName>
</protein>
<keyword evidence="2" id="KW-1185">Reference proteome</keyword>
<gene>
    <name evidence="1" type="ORF">SUTH_02235</name>
</gene>
<dbReference type="EMBL" id="AP012547">
    <property type="protein sequence ID" value="BAO30025.1"/>
    <property type="molecule type" value="Genomic_DNA"/>
</dbReference>
<sequence length="129" mass="14078">MHPKVAKPAARRTRRTHTPEFKAQVIEACLQPGISVAGVALANGLNANYLRRWVKEHREQTARNTVKGAVVVSRHVKPTALVPVTIEAPVARECGEIRIDLRRGATAVQMAWPATHAALLGGVLKDLLR</sequence>
<evidence type="ECO:0000313" key="1">
    <source>
        <dbReference type="EMBL" id="BAO30025.1"/>
    </source>
</evidence>